<reference evidence="1 2" key="1">
    <citation type="submission" date="2020-08" db="EMBL/GenBank/DDBJ databases">
        <title>Genomic Encyclopedia of Type Strains, Phase IV (KMG-IV): sequencing the most valuable type-strain genomes for metagenomic binning, comparative biology and taxonomic classification.</title>
        <authorList>
            <person name="Goeker M."/>
        </authorList>
    </citation>
    <scope>NUCLEOTIDE SEQUENCE [LARGE SCALE GENOMIC DNA]</scope>
    <source>
        <strain evidence="1 2">DSM 23868</strain>
    </source>
</reference>
<dbReference type="Proteomes" id="UP000553980">
    <property type="component" value="Unassembled WGS sequence"/>
</dbReference>
<sequence>MNIHTASNFDIERFRKVYALVTGGATEGERAAAKARASKIVVSSCKAVAV</sequence>
<dbReference type="AlphaFoldDB" id="A0AB34YRN3"/>
<keyword evidence="2" id="KW-1185">Reference proteome</keyword>
<organism evidence="1 2">
    <name type="scientific">Brucella pecoris</name>
    <dbReference type="NCBI Taxonomy" id="867683"/>
    <lineage>
        <taxon>Bacteria</taxon>
        <taxon>Pseudomonadati</taxon>
        <taxon>Pseudomonadota</taxon>
        <taxon>Alphaproteobacteria</taxon>
        <taxon>Hyphomicrobiales</taxon>
        <taxon>Brucellaceae</taxon>
        <taxon>Brucella/Ochrobactrum group</taxon>
        <taxon>Brucella</taxon>
    </lineage>
</organism>
<gene>
    <name evidence="1" type="ORF">GGQ79_002485</name>
</gene>
<proteinExistence type="predicted"/>
<protein>
    <submittedName>
        <fullName evidence="1">Uncharacterized protein</fullName>
    </submittedName>
</protein>
<evidence type="ECO:0000313" key="2">
    <source>
        <dbReference type="Proteomes" id="UP000553980"/>
    </source>
</evidence>
<evidence type="ECO:0000313" key="1">
    <source>
        <dbReference type="EMBL" id="MBB4093973.1"/>
    </source>
</evidence>
<name>A0AB34YRN3_9HYPH</name>
<accession>A0AB34YRN3</accession>
<comment type="caution">
    <text evidence="1">The sequence shown here is derived from an EMBL/GenBank/DDBJ whole genome shotgun (WGS) entry which is preliminary data.</text>
</comment>
<dbReference type="EMBL" id="JACIEX010000004">
    <property type="protein sequence ID" value="MBB4093973.1"/>
    <property type="molecule type" value="Genomic_DNA"/>
</dbReference>